<dbReference type="InterPro" id="IPR000306">
    <property type="entry name" value="Znf_FYVE"/>
</dbReference>
<dbReference type="InterPro" id="IPR011011">
    <property type="entry name" value="Znf_FYVE_PHD"/>
</dbReference>
<dbReference type="SUPFAM" id="SSF57903">
    <property type="entry name" value="FYVE/PHD zinc finger"/>
    <property type="match status" value="1"/>
</dbReference>
<dbReference type="PANTHER" id="PTHR43102">
    <property type="entry name" value="SLR1143 PROTEIN"/>
    <property type="match status" value="1"/>
</dbReference>
<organism evidence="7 8">
    <name type="scientific">Lagenidium giganteum</name>
    <dbReference type="NCBI Taxonomy" id="4803"/>
    <lineage>
        <taxon>Eukaryota</taxon>
        <taxon>Sar</taxon>
        <taxon>Stramenopiles</taxon>
        <taxon>Oomycota</taxon>
        <taxon>Peronosporomycetes</taxon>
        <taxon>Pythiales</taxon>
        <taxon>Pythiaceae</taxon>
    </lineage>
</organism>
<dbReference type="Gene3D" id="3.30.40.10">
    <property type="entry name" value="Zinc/RING finger domain, C3HC4 (zinc finger)"/>
    <property type="match status" value="1"/>
</dbReference>
<feature type="domain" description="FYVE-type" evidence="6">
    <location>
        <begin position="337"/>
        <end position="391"/>
    </location>
</feature>
<evidence type="ECO:0000259" key="6">
    <source>
        <dbReference type="PROSITE" id="PS50178"/>
    </source>
</evidence>
<keyword evidence="2 4" id="KW-0863">Zinc-finger</keyword>
<feature type="compositionally biased region" description="Basic residues" evidence="5">
    <location>
        <begin position="476"/>
        <end position="486"/>
    </location>
</feature>
<evidence type="ECO:0000313" key="7">
    <source>
        <dbReference type="EMBL" id="DBA04014.1"/>
    </source>
</evidence>
<keyword evidence="1" id="KW-0479">Metal-binding</keyword>
<evidence type="ECO:0000256" key="1">
    <source>
        <dbReference type="ARBA" id="ARBA00022723"/>
    </source>
</evidence>
<dbReference type="PANTHER" id="PTHR43102:SF2">
    <property type="entry name" value="GAF DOMAIN-CONTAINING PROTEIN"/>
    <property type="match status" value="1"/>
</dbReference>
<proteinExistence type="predicted"/>
<sequence length="838" mass="97017">MSMDQGLILQQPDAREEVLTDKDIYLHAVGVLPQLRLAMQQSTEPRQGSGWIRHPKKDGIVIKEYQPMQTLTDQPAGSSWPDTSMSYAVLAECDIKCHVNEVMDVIFSDEAAHHDAAMTAVWGASYQRGDLLFSKSLDKGDRIWNVVGDNDLTSEQEGFFEYVQPGWISVKSASLRPRHTARLTTTLNRPQKLCFATYSRRSLMDDEAVYVMKTLPLPAHDQLIMRSQCSALQNGVDHIGVGYHFKSYYGHISGYSTRVVVFAYVNCASDDDRSSELRFKHGNIDTRAIANMDARKTVMLLARAARKFERIIRRRRLGHQRFVYFPIDRDNILESDCSICQKHFGLFRKDFYCQLCGHLTCRECSGKYDVEAIPGVIQKNRICFGCIARVENCLFEHAPKFDPSGLSASRITAAGLDEGPPRNKDDDLASSQHSFFSKKSEQLLAEDLFGADRETRAQAFKAIKQAVREAQDPRSPKKQCRANRSAVHKWHNKIVQRHEPKHFAFRRRMDEEQKQQLRDDLQFAIMKMEQLTVLDPKAPPSSKKNPMELKNLVDVFAVFGYSAEDIIDKHDQCRIFKKIRGELDDLLRELSSHGKKYDKAIMLRDRLRLMKKEFVEMQGRYELRRQHQETAQCEEDIENKRRDLQKTHAVELEQLEDFLRRLPVPRIKFSKLLLELKDTEKNLARLRLFEDAKNVFVRADAMERDERARHKANFEKFKDTKRALLLEKQREELTEMDEKLMEKRYITMRANENHRKTETQRMRNLREDMHHAHVMGHHSKRNFTMSAESLVRKGHGTSSTFRGQQLLGTVQGKRLEVVSLCMIHDQENGEIPPGSVVY</sequence>
<evidence type="ECO:0000313" key="8">
    <source>
        <dbReference type="Proteomes" id="UP001146120"/>
    </source>
</evidence>
<dbReference type="AlphaFoldDB" id="A0AAV2ZDD4"/>
<comment type="caution">
    <text evidence="7">The sequence shown here is derived from an EMBL/GenBank/DDBJ whole genome shotgun (WGS) entry which is preliminary data.</text>
</comment>
<gene>
    <name evidence="7" type="ORF">N0F65_009361</name>
</gene>
<evidence type="ECO:0000256" key="5">
    <source>
        <dbReference type="SAM" id="MobiDB-lite"/>
    </source>
</evidence>
<reference evidence="7" key="1">
    <citation type="submission" date="2022-11" db="EMBL/GenBank/DDBJ databases">
        <authorList>
            <person name="Morgan W.R."/>
            <person name="Tartar A."/>
        </authorList>
    </citation>
    <scope>NUCLEOTIDE SEQUENCE</scope>
    <source>
        <strain evidence="7">ARSEF 373</strain>
    </source>
</reference>
<feature type="region of interest" description="Disordered" evidence="5">
    <location>
        <begin position="466"/>
        <end position="486"/>
    </location>
</feature>
<dbReference type="SMART" id="SM00064">
    <property type="entry name" value="FYVE"/>
    <property type="match status" value="1"/>
</dbReference>
<evidence type="ECO:0000256" key="4">
    <source>
        <dbReference type="PROSITE-ProRule" id="PRU00091"/>
    </source>
</evidence>
<evidence type="ECO:0000256" key="3">
    <source>
        <dbReference type="ARBA" id="ARBA00022833"/>
    </source>
</evidence>
<keyword evidence="3" id="KW-0862">Zinc</keyword>
<keyword evidence="8" id="KW-1185">Reference proteome</keyword>
<feature type="compositionally biased region" description="Basic and acidic residues" evidence="5">
    <location>
        <begin position="466"/>
        <end position="475"/>
    </location>
</feature>
<dbReference type="GO" id="GO:0008270">
    <property type="term" value="F:zinc ion binding"/>
    <property type="evidence" value="ECO:0007669"/>
    <property type="project" value="UniProtKB-KW"/>
</dbReference>
<dbReference type="Proteomes" id="UP001146120">
    <property type="component" value="Unassembled WGS sequence"/>
</dbReference>
<dbReference type="Pfam" id="PF01363">
    <property type="entry name" value="FYVE"/>
    <property type="match status" value="1"/>
</dbReference>
<dbReference type="EMBL" id="DAKRPA010000012">
    <property type="protein sequence ID" value="DBA04014.1"/>
    <property type="molecule type" value="Genomic_DNA"/>
</dbReference>
<evidence type="ECO:0000256" key="2">
    <source>
        <dbReference type="ARBA" id="ARBA00022771"/>
    </source>
</evidence>
<dbReference type="InterPro" id="IPR013083">
    <property type="entry name" value="Znf_RING/FYVE/PHD"/>
</dbReference>
<name>A0AAV2ZDD4_9STRA</name>
<accession>A0AAV2ZDD4</accession>
<protein>
    <recommendedName>
        <fullName evidence="6">FYVE-type domain-containing protein</fullName>
    </recommendedName>
</protein>
<dbReference type="PROSITE" id="PS50178">
    <property type="entry name" value="ZF_FYVE"/>
    <property type="match status" value="1"/>
</dbReference>
<dbReference type="InterPro" id="IPR017455">
    <property type="entry name" value="Znf_FYVE-rel"/>
</dbReference>
<reference evidence="7" key="2">
    <citation type="journal article" date="2023" name="Microbiol Resour">
        <title>Decontamination and Annotation of the Draft Genome Sequence of the Oomycete Lagenidium giganteum ARSEF 373.</title>
        <authorList>
            <person name="Morgan W.R."/>
            <person name="Tartar A."/>
        </authorList>
    </citation>
    <scope>NUCLEOTIDE SEQUENCE</scope>
    <source>
        <strain evidence="7">ARSEF 373</strain>
    </source>
</reference>